<evidence type="ECO:0000256" key="3">
    <source>
        <dbReference type="SAM" id="Phobius"/>
    </source>
</evidence>
<dbReference type="InterPro" id="IPR018202">
    <property type="entry name" value="Ser_caboxypep_ser_AS"/>
</dbReference>
<evidence type="ECO:0000256" key="1">
    <source>
        <dbReference type="ARBA" id="ARBA00009431"/>
    </source>
</evidence>
<dbReference type="MEROPS" id="S10.005"/>
<feature type="signal peptide" evidence="2">
    <location>
        <begin position="1"/>
        <end position="19"/>
    </location>
</feature>
<gene>
    <name evidence="4" type="primary">AlNc14C4G542</name>
    <name evidence="4" type="ORF">ALNC14_006140</name>
</gene>
<dbReference type="PANTHER" id="PTHR11802:SF201">
    <property type="entry name" value="CARBOXYPEPTIDASE"/>
    <property type="match status" value="1"/>
</dbReference>
<evidence type="ECO:0000313" key="4">
    <source>
        <dbReference type="EMBL" id="CCA14471.1"/>
    </source>
</evidence>
<feature type="transmembrane region" description="Helical" evidence="3">
    <location>
        <begin position="480"/>
        <end position="498"/>
    </location>
</feature>
<comment type="similarity">
    <text evidence="1 2">Belongs to the peptidase S10 family.</text>
</comment>
<proteinExistence type="inferred from homology"/>
<protein>
    <recommendedName>
        <fullName evidence="2">Carboxypeptidase</fullName>
        <ecNumber evidence="2">3.4.16.-</ecNumber>
    </recommendedName>
</protein>
<feature type="chain" id="PRO_5003263273" description="Carboxypeptidase" evidence="2">
    <location>
        <begin position="20"/>
        <end position="518"/>
    </location>
</feature>
<keyword evidence="3" id="KW-1133">Transmembrane helix</keyword>
<reference evidence="4" key="1">
    <citation type="journal article" date="2011" name="PLoS Biol.">
        <title>Gene gain and loss during evolution of obligate parasitism in the white rust pathogen of Arabidopsis thaliana.</title>
        <authorList>
            <person name="Kemen E."/>
            <person name="Gardiner A."/>
            <person name="Schultz-Larsen T."/>
            <person name="Kemen A.C."/>
            <person name="Balmuth A.L."/>
            <person name="Robert-Seilaniantz A."/>
            <person name="Bailey K."/>
            <person name="Holub E."/>
            <person name="Studholme D.J."/>
            <person name="Maclean D."/>
            <person name="Jones J.D."/>
        </authorList>
    </citation>
    <scope>NUCLEOTIDE SEQUENCE</scope>
</reference>
<accession>F0W0A0</accession>
<dbReference type="InterPro" id="IPR029058">
    <property type="entry name" value="AB_hydrolase_fold"/>
</dbReference>
<dbReference type="InterPro" id="IPR001563">
    <property type="entry name" value="Peptidase_S10"/>
</dbReference>
<reference evidence="4" key="2">
    <citation type="submission" date="2011-02" db="EMBL/GenBank/DDBJ databases">
        <authorList>
            <person name="MacLean D."/>
        </authorList>
    </citation>
    <scope>NUCLEOTIDE SEQUENCE</scope>
</reference>
<sequence length="518" mass="58604">MGCQSVAFLLFSLILDAFAVIKNHQIINLPNLTDTIQFKQFAGHIELKGNEKLFYWYTESQNDPANDPIVLWLNGGPGCSSLGGFFTENGPFVVQNDATVRLNPYSWNRKVNLVWLESPVGVGFSYPLQNASYYTDDRVAEKTYESFVEFFTRYTELQGRDFYITGESYAGIYIPYLVNLLVQKPISFVNLKGFAVGNPFTDEIIDNNAMVDYYHSHALVSPENYNQMVQLCGSDIGQCFVTPETCSNSKCREAVEECSTELNDQQFNPYYIYGDKCLLSNMQGASLHMKSASIALIGPCTDTFTRFYLRLPQVQDAIHVDKHIEWSGCNDDVADSFAHTASALPKYKNFLNKGLHILVYSGDADSVVNFIGTERWIGSQGLRLPVVEKWHAWFGPDRQHAGYVQVYEGLTFKTVKGAGHMVPAVRPLHALNMFECYIFGKERCKTFQYPIDVQEAQAGLIQDALVLTPPSQSAFWTHQWVLQTFLLACITLLAIFVYRTQIHRRSMYDSIPSRQVVG</sequence>
<dbReference type="PRINTS" id="PR00724">
    <property type="entry name" value="CRBOXYPTASEC"/>
</dbReference>
<dbReference type="EMBL" id="FR824049">
    <property type="protein sequence ID" value="CCA14471.1"/>
    <property type="molecule type" value="Genomic_DNA"/>
</dbReference>
<keyword evidence="3" id="KW-0472">Membrane</keyword>
<dbReference type="Gene3D" id="3.40.50.1820">
    <property type="entry name" value="alpha/beta hydrolase"/>
    <property type="match status" value="1"/>
</dbReference>
<organism evidence="4">
    <name type="scientific">Albugo laibachii Nc14</name>
    <dbReference type="NCBI Taxonomy" id="890382"/>
    <lineage>
        <taxon>Eukaryota</taxon>
        <taxon>Sar</taxon>
        <taxon>Stramenopiles</taxon>
        <taxon>Oomycota</taxon>
        <taxon>Peronosporomycetes</taxon>
        <taxon>Albuginales</taxon>
        <taxon>Albuginaceae</taxon>
        <taxon>Albugo</taxon>
    </lineage>
</organism>
<dbReference type="GO" id="GO:0004185">
    <property type="term" value="F:serine-type carboxypeptidase activity"/>
    <property type="evidence" value="ECO:0007669"/>
    <property type="project" value="UniProtKB-UniRule"/>
</dbReference>
<keyword evidence="2 4" id="KW-0645">Protease</keyword>
<evidence type="ECO:0000256" key="2">
    <source>
        <dbReference type="RuleBase" id="RU361156"/>
    </source>
</evidence>
<name>F0W0A0_9STRA</name>
<dbReference type="GO" id="GO:0006508">
    <property type="term" value="P:proteolysis"/>
    <property type="evidence" value="ECO:0007669"/>
    <property type="project" value="UniProtKB-KW"/>
</dbReference>
<dbReference type="SUPFAM" id="SSF53474">
    <property type="entry name" value="alpha/beta-Hydrolases"/>
    <property type="match status" value="1"/>
</dbReference>
<dbReference type="Pfam" id="PF00450">
    <property type="entry name" value="Peptidase_S10"/>
    <property type="match status" value="1"/>
</dbReference>
<dbReference type="AlphaFoldDB" id="F0W0A0"/>
<dbReference type="PANTHER" id="PTHR11802">
    <property type="entry name" value="SERINE PROTEASE FAMILY S10 SERINE CARBOXYPEPTIDASE"/>
    <property type="match status" value="1"/>
</dbReference>
<keyword evidence="2" id="KW-0378">Hydrolase</keyword>
<dbReference type="HOGENOM" id="CLU_008523_13_3_1"/>
<dbReference type="PROSITE" id="PS00131">
    <property type="entry name" value="CARBOXYPEPT_SER_SER"/>
    <property type="match status" value="1"/>
</dbReference>
<dbReference type="EC" id="3.4.16.-" evidence="2"/>
<keyword evidence="2" id="KW-0732">Signal</keyword>
<keyword evidence="3" id="KW-0812">Transmembrane</keyword>
<keyword evidence="2" id="KW-0121">Carboxypeptidase</keyword>